<dbReference type="Proteomes" id="UP000037267">
    <property type="component" value="Unassembled WGS sequence"/>
</dbReference>
<dbReference type="PANTHER" id="PTHR37954">
    <property type="entry name" value="BLL4979 PROTEIN"/>
    <property type="match status" value="1"/>
</dbReference>
<dbReference type="RefSeq" id="WP_050355798.1">
    <property type="nucleotide sequence ID" value="NZ_LGSS01000011.1"/>
</dbReference>
<dbReference type="EMBL" id="LGSS01000011">
    <property type="protein sequence ID" value="KNF07887.1"/>
    <property type="molecule type" value="Genomic_DNA"/>
</dbReference>
<keyword evidence="2" id="KW-1185">Reference proteome</keyword>
<evidence type="ECO:0008006" key="3">
    <source>
        <dbReference type="Google" id="ProtNLM"/>
    </source>
</evidence>
<dbReference type="InterPro" id="IPR003748">
    <property type="entry name" value="DUF169"/>
</dbReference>
<dbReference type="AlphaFoldDB" id="A0A0L0W8U8"/>
<comment type="caution">
    <text evidence="1">The sequence shown here is derived from an EMBL/GenBank/DDBJ whole genome shotgun (WGS) entry which is preliminary data.</text>
</comment>
<proteinExistence type="predicted"/>
<dbReference type="STRING" id="1503.CLPU_11c00560"/>
<dbReference type="Pfam" id="PF02596">
    <property type="entry name" value="DUF169"/>
    <property type="match status" value="1"/>
</dbReference>
<dbReference type="OrthoDB" id="378658at2"/>
<dbReference type="PATRIC" id="fig|1503.3.peg.216"/>
<name>A0A0L0W8U8_GOTPU</name>
<reference evidence="2" key="1">
    <citation type="submission" date="2015-07" db="EMBL/GenBank/DDBJ databases">
        <title>Draft genome sequence of the purine-degrading Gottschalkia purinilyticum DSM 1384 (formerly Clostridium purinilyticum).</title>
        <authorList>
            <person name="Poehlein A."/>
            <person name="Schiel-Bengelsdorf B."/>
            <person name="Bengelsdorf F.R."/>
            <person name="Daniel R."/>
            <person name="Duerre P."/>
        </authorList>
    </citation>
    <scope>NUCLEOTIDE SEQUENCE [LARGE SCALE GENOMIC DNA]</scope>
    <source>
        <strain evidence="2">DSM 1384</strain>
    </source>
</reference>
<organism evidence="1 2">
    <name type="scientific">Gottschalkia purinilytica</name>
    <name type="common">Clostridium purinilyticum</name>
    <dbReference type="NCBI Taxonomy" id="1503"/>
    <lineage>
        <taxon>Bacteria</taxon>
        <taxon>Bacillati</taxon>
        <taxon>Bacillota</taxon>
        <taxon>Tissierellia</taxon>
        <taxon>Tissierellales</taxon>
        <taxon>Gottschalkiaceae</taxon>
        <taxon>Gottschalkia</taxon>
    </lineage>
</organism>
<evidence type="ECO:0000313" key="1">
    <source>
        <dbReference type="EMBL" id="KNF07887.1"/>
    </source>
</evidence>
<sequence>MSPYKSDKILYGSPNKTFPIEDVKEAVENLEIILGLNRKPVGVKLIFSKEEYDKLKEEEIKGKTSYCVMIEKATREFSFKSRYENHNCDGGTTALALEPSTERIESGEEYFSYNLYSTNATAHRMRKSIKSLHRCEFSTYGLLTKPLDKFDIVPDVVIIIANPYQVMRLTQGYVYHLGIKPELDYGAMQAICSESTVVPYLTGSMNISTLCPSTRMLAKWKDEEMAAGIPYEKFLSTVEGVIATINTTDMKKKKEDIISKFKEKGKNIDLTLDNDYEV</sequence>
<dbReference type="PANTHER" id="PTHR37954:SF3">
    <property type="entry name" value="DUF169 DOMAIN-CONTAINING PROTEIN"/>
    <property type="match status" value="1"/>
</dbReference>
<protein>
    <recommendedName>
        <fullName evidence="3">DUF169 domain-containing protein</fullName>
    </recommendedName>
</protein>
<accession>A0A0L0W8U8</accession>
<gene>
    <name evidence="1" type="ORF">CLPU_11c00560</name>
</gene>
<evidence type="ECO:0000313" key="2">
    <source>
        <dbReference type="Proteomes" id="UP000037267"/>
    </source>
</evidence>